<evidence type="ECO:0000313" key="1">
    <source>
        <dbReference type="EMBL" id="NWF45381.1"/>
    </source>
</evidence>
<organism evidence="1 2">
    <name type="scientific">Hydrogenophaga aromaticivorans</name>
    <dbReference type="NCBI Taxonomy" id="2610898"/>
    <lineage>
        <taxon>Bacteria</taxon>
        <taxon>Pseudomonadati</taxon>
        <taxon>Pseudomonadota</taxon>
        <taxon>Betaproteobacteria</taxon>
        <taxon>Burkholderiales</taxon>
        <taxon>Comamonadaceae</taxon>
        <taxon>Hydrogenophaga</taxon>
    </lineage>
</organism>
<gene>
    <name evidence="1" type="ORF">F3K02_08990</name>
</gene>
<keyword evidence="2" id="KW-1185">Reference proteome</keyword>
<dbReference type="EMBL" id="VYGV01000006">
    <property type="protein sequence ID" value="NWF45381.1"/>
    <property type="molecule type" value="Genomic_DNA"/>
</dbReference>
<name>A0A7Y8GV19_9BURK</name>
<evidence type="ECO:0000313" key="2">
    <source>
        <dbReference type="Proteomes" id="UP000545507"/>
    </source>
</evidence>
<sequence>MAHLYGKKAKAPQNMPGDGRAVMIDDTYSVAANPTDGDVVNFLLPAGLRLGMLDIRSDDLDTGTPEIVFSVGYRAATTGSSLSANATYFAAAGQTTAQGGGTLHCSFEPIKFEEDVYVTITIATNSATFAAGDICMIAVGAAEGVK</sequence>
<comment type="caution">
    <text evidence="1">The sequence shown here is derived from an EMBL/GenBank/DDBJ whole genome shotgun (WGS) entry which is preliminary data.</text>
</comment>
<dbReference type="Proteomes" id="UP000545507">
    <property type="component" value="Unassembled WGS sequence"/>
</dbReference>
<dbReference type="AlphaFoldDB" id="A0A7Y8GV19"/>
<proteinExistence type="predicted"/>
<reference evidence="1 2" key="1">
    <citation type="submission" date="2019-09" db="EMBL/GenBank/DDBJ databases">
        <title>Hydrogenophaga aromatica sp. nov., isolated from a para-xylene-degrading enrichment culture.</title>
        <authorList>
            <person name="Tancsics A."/>
            <person name="Banerjee S."/>
        </authorList>
    </citation>
    <scope>NUCLEOTIDE SEQUENCE [LARGE SCALE GENOMIC DNA]</scope>
    <source>
        <strain evidence="1 2">D2P1</strain>
    </source>
</reference>
<accession>A0A7Y8GV19</accession>
<dbReference type="RefSeq" id="WP_177135229.1">
    <property type="nucleotide sequence ID" value="NZ_VYGV01000006.1"/>
</dbReference>
<protein>
    <submittedName>
        <fullName evidence="1">Uncharacterized protein</fullName>
    </submittedName>
</protein>